<evidence type="ECO:0000313" key="3">
    <source>
        <dbReference type="Proteomes" id="UP000005258"/>
    </source>
</evidence>
<dbReference type="GO" id="GO:0005829">
    <property type="term" value="C:cytosol"/>
    <property type="evidence" value="ECO:0007669"/>
    <property type="project" value="TreeGrafter"/>
</dbReference>
<dbReference type="EMBL" id="CP003238">
    <property type="protein sequence ID" value="AFK56328.1"/>
    <property type="molecule type" value="Genomic_DNA"/>
</dbReference>
<dbReference type="InterPro" id="IPR005153">
    <property type="entry name" value="MbtH-like_dom"/>
</dbReference>
<dbReference type="Gene3D" id="3.90.820.10">
    <property type="entry name" value="Structural Genomics, Unknown Function 30-nov-00 1gh9 Mol_id"/>
    <property type="match status" value="1"/>
</dbReference>
<evidence type="ECO:0000259" key="1">
    <source>
        <dbReference type="SMART" id="SM00923"/>
    </source>
</evidence>
<name>I3TU90_TISMK</name>
<dbReference type="InterPro" id="IPR038020">
    <property type="entry name" value="MbtH-like_sf"/>
</dbReference>
<accession>I3TU90</accession>
<dbReference type="SMART" id="SM00923">
    <property type="entry name" value="MbtH"/>
    <property type="match status" value="1"/>
</dbReference>
<protein>
    <submittedName>
        <fullName evidence="2">MbtH-like protein</fullName>
    </submittedName>
</protein>
<dbReference type="AlphaFoldDB" id="I3TU90"/>
<dbReference type="HOGENOM" id="CLU_181321_0_1_5"/>
<keyword evidence="2" id="KW-0614">Plasmid</keyword>
<feature type="domain" description="MbtH-like" evidence="1">
    <location>
        <begin position="1"/>
        <end position="51"/>
    </location>
</feature>
<dbReference type="SUPFAM" id="SSF160582">
    <property type="entry name" value="MbtH-like"/>
    <property type="match status" value="1"/>
</dbReference>
<dbReference type="RefSeq" id="WP_014753080.1">
    <property type="nucleotide sequence ID" value="NC_017966.1"/>
</dbReference>
<evidence type="ECO:0000313" key="2">
    <source>
        <dbReference type="EMBL" id="AFK56328.1"/>
    </source>
</evidence>
<dbReference type="GO" id="GO:0019290">
    <property type="term" value="P:siderophore biosynthetic process"/>
    <property type="evidence" value="ECO:0007669"/>
    <property type="project" value="TreeGrafter"/>
</dbReference>
<dbReference type="InterPro" id="IPR037407">
    <property type="entry name" value="MLP_fam"/>
</dbReference>
<dbReference type="KEGG" id="tmo:TMO_b0320"/>
<dbReference type="Proteomes" id="UP000005258">
    <property type="component" value="Plasmid pTM2"/>
</dbReference>
<proteinExistence type="predicted"/>
<dbReference type="Pfam" id="PF03621">
    <property type="entry name" value="MbtH"/>
    <property type="match status" value="1"/>
</dbReference>
<keyword evidence="3" id="KW-1185">Reference proteome</keyword>
<dbReference type="PANTHER" id="PTHR38444:SF1">
    <property type="entry name" value="ENTEROBACTIN BIOSYNTHESIS PROTEIN YBDZ"/>
    <property type="match status" value="1"/>
</dbReference>
<gene>
    <name evidence="2" type="primary">mbtH</name>
    <name evidence="2" type="ordered locus">TMO_b0320</name>
</gene>
<geneLocation type="plasmid" evidence="2 3">
    <name>pTM2</name>
</geneLocation>
<organism evidence="2 3">
    <name type="scientific">Tistrella mobilis (strain KA081020-065)</name>
    <dbReference type="NCBI Taxonomy" id="1110502"/>
    <lineage>
        <taxon>Bacteria</taxon>
        <taxon>Pseudomonadati</taxon>
        <taxon>Pseudomonadota</taxon>
        <taxon>Alphaproteobacteria</taxon>
        <taxon>Geminicoccales</taxon>
        <taxon>Geminicoccaceae</taxon>
        <taxon>Tistrella</taxon>
    </lineage>
</organism>
<dbReference type="PATRIC" id="fig|1110502.3.peg.4579"/>
<sequence>MSWGDETTVFDVVINHEEQYSIWPSYKPIPEGWRAVGKQGPKADCLAYIDEVWTDMRPLSLRRAMAAREAEQAAGAAPAAS</sequence>
<dbReference type="PANTHER" id="PTHR38444">
    <property type="entry name" value="ENTEROBACTIN BIOSYNTHESIS PROTEIN YBDZ"/>
    <property type="match status" value="1"/>
</dbReference>
<reference evidence="2 3" key="1">
    <citation type="journal article" date="2012" name="J. Am. Chem. Soc.">
        <title>Bacterial biosynthesis and maturation of the didemnin anti-cancer agents.</title>
        <authorList>
            <person name="Xu Y."/>
            <person name="Kersten R.D."/>
            <person name="Nam S.J."/>
            <person name="Lu L."/>
            <person name="Al-Suwailem A.M."/>
            <person name="Zheng H."/>
            <person name="Fenical W."/>
            <person name="Dorrestein P.C."/>
            <person name="Moore B.S."/>
            <person name="Qian P.Y."/>
        </authorList>
    </citation>
    <scope>NUCLEOTIDE SEQUENCE [LARGE SCALE GENOMIC DNA]</scope>
    <source>
        <strain evidence="2 3">KA081020-065</strain>
    </source>
</reference>